<dbReference type="GO" id="GO:0015297">
    <property type="term" value="F:antiporter activity"/>
    <property type="evidence" value="ECO:0007669"/>
    <property type="project" value="InterPro"/>
</dbReference>
<reference evidence="8" key="1">
    <citation type="submission" date="2018-04" db="EMBL/GenBank/DDBJ databases">
        <title>Transcriptome of Schizaphis graminum biotype I.</title>
        <authorList>
            <person name="Scully E.D."/>
            <person name="Geib S.M."/>
            <person name="Palmer N.A."/>
            <person name="Koch K."/>
            <person name="Bradshaw J."/>
            <person name="Heng-Moss T."/>
            <person name="Sarath G."/>
        </authorList>
    </citation>
    <scope>NUCLEOTIDE SEQUENCE</scope>
</reference>
<dbReference type="AlphaFoldDB" id="A0A2S2PNA7"/>
<dbReference type="PANTHER" id="PTHR31102:SF1">
    <property type="entry name" value="CATION_H+ EXCHANGER DOMAIN-CONTAINING PROTEIN"/>
    <property type="match status" value="1"/>
</dbReference>
<comment type="subcellular location">
    <subcellularLocation>
        <location evidence="1">Membrane</location>
        <topology evidence="1">Multi-pass membrane protein</topology>
    </subcellularLocation>
</comment>
<keyword evidence="5 6" id="KW-0472">Membrane</keyword>
<evidence type="ECO:0000256" key="3">
    <source>
        <dbReference type="ARBA" id="ARBA00022692"/>
    </source>
</evidence>
<evidence type="ECO:0000313" key="8">
    <source>
        <dbReference type="EMBL" id="MBY30854.1"/>
    </source>
</evidence>
<dbReference type="InterPro" id="IPR051843">
    <property type="entry name" value="CPA1_transporter"/>
</dbReference>
<sequence length="250" mass="27179">MWGCVLIFVPPSPWAMIYNKRESNYQNTKKSEIENSVTTKRSFLLGMGGFLAVTGSQWCGYPGAGPLACIISAFVAGTGWRKRSSEHKRNNSVISADGVDGDGEEIEDEELPVVQVFEHAWTCLQPVLFAFIGTDLKFELLKRGDMIFLGLLVLAFGLMIRLIVTTCSVIGTGFSRKEVLFVNIAWLPKATVQAALAPVALDIARNLGTAEDIECATRLVTIAVISILLTAPVGAFGIQLFGPRLLPRSN</sequence>
<dbReference type="InterPro" id="IPR006153">
    <property type="entry name" value="Cation/H_exchanger_TM"/>
</dbReference>
<accession>A0A2S2PNA7</accession>
<proteinExistence type="inferred from homology"/>
<keyword evidence="4 6" id="KW-1133">Transmembrane helix</keyword>
<evidence type="ECO:0000256" key="4">
    <source>
        <dbReference type="ARBA" id="ARBA00022989"/>
    </source>
</evidence>
<protein>
    <submittedName>
        <fullName evidence="8">Mitochondrial sodium/hydrogen exchanger 9B2</fullName>
    </submittedName>
</protein>
<dbReference type="InterPro" id="IPR038770">
    <property type="entry name" value="Na+/solute_symporter_sf"/>
</dbReference>
<evidence type="ECO:0000256" key="2">
    <source>
        <dbReference type="ARBA" id="ARBA00007367"/>
    </source>
</evidence>
<dbReference type="EMBL" id="GGMR01018235">
    <property type="protein sequence ID" value="MBY30854.1"/>
    <property type="molecule type" value="Transcribed_RNA"/>
</dbReference>
<feature type="transmembrane region" description="Helical" evidence="6">
    <location>
        <begin position="146"/>
        <end position="164"/>
    </location>
</feature>
<feature type="transmembrane region" description="Helical" evidence="6">
    <location>
        <begin position="184"/>
        <end position="204"/>
    </location>
</feature>
<evidence type="ECO:0000256" key="1">
    <source>
        <dbReference type="ARBA" id="ARBA00004141"/>
    </source>
</evidence>
<name>A0A2S2PNA7_SCHGA</name>
<evidence type="ECO:0000256" key="6">
    <source>
        <dbReference type="SAM" id="Phobius"/>
    </source>
</evidence>
<dbReference type="GO" id="GO:0016020">
    <property type="term" value="C:membrane"/>
    <property type="evidence" value="ECO:0007669"/>
    <property type="project" value="UniProtKB-SubCell"/>
</dbReference>
<dbReference type="PANTHER" id="PTHR31102">
    <property type="match status" value="1"/>
</dbReference>
<organism evidence="8">
    <name type="scientific">Schizaphis graminum</name>
    <name type="common">Green bug aphid</name>
    <dbReference type="NCBI Taxonomy" id="13262"/>
    <lineage>
        <taxon>Eukaryota</taxon>
        <taxon>Metazoa</taxon>
        <taxon>Ecdysozoa</taxon>
        <taxon>Arthropoda</taxon>
        <taxon>Hexapoda</taxon>
        <taxon>Insecta</taxon>
        <taxon>Pterygota</taxon>
        <taxon>Neoptera</taxon>
        <taxon>Paraneoptera</taxon>
        <taxon>Hemiptera</taxon>
        <taxon>Sternorrhyncha</taxon>
        <taxon>Aphidomorpha</taxon>
        <taxon>Aphidoidea</taxon>
        <taxon>Aphididae</taxon>
        <taxon>Aphidini</taxon>
        <taxon>Schizaphis</taxon>
    </lineage>
</organism>
<feature type="domain" description="Cation/H+ exchanger transmembrane" evidence="7">
    <location>
        <begin position="109"/>
        <end position="232"/>
    </location>
</feature>
<feature type="transmembrane region" description="Helical" evidence="6">
    <location>
        <begin position="60"/>
        <end position="80"/>
    </location>
</feature>
<dbReference type="GO" id="GO:1902600">
    <property type="term" value="P:proton transmembrane transport"/>
    <property type="evidence" value="ECO:0007669"/>
    <property type="project" value="InterPro"/>
</dbReference>
<dbReference type="Pfam" id="PF00999">
    <property type="entry name" value="Na_H_Exchanger"/>
    <property type="match status" value="1"/>
</dbReference>
<evidence type="ECO:0000256" key="5">
    <source>
        <dbReference type="ARBA" id="ARBA00023136"/>
    </source>
</evidence>
<keyword evidence="3 6" id="KW-0812">Transmembrane</keyword>
<dbReference type="Gene3D" id="1.20.1530.20">
    <property type="match status" value="1"/>
</dbReference>
<gene>
    <name evidence="8" type="primary">SLC9B2_1</name>
    <name evidence="8" type="ORF">g.61502</name>
</gene>
<evidence type="ECO:0000259" key="7">
    <source>
        <dbReference type="Pfam" id="PF00999"/>
    </source>
</evidence>
<feature type="transmembrane region" description="Helical" evidence="6">
    <location>
        <begin position="216"/>
        <end position="241"/>
    </location>
</feature>
<comment type="similarity">
    <text evidence="2">Belongs to the monovalent cation:proton antiporter 1 (CPA1) transporter (TC 2.A.36) family.</text>
</comment>